<dbReference type="EMBL" id="JARBHB010000001">
    <property type="protein sequence ID" value="KAJ8895376.1"/>
    <property type="molecule type" value="Genomic_DNA"/>
</dbReference>
<sequence length="86" mass="9754">MKVTDDLVTTPKILVHTKDNTLLTLIDTGCSKSCRNKFLVIESLQIDAIIGCDFIKKHRLIPDLYDKVATVRHTHDEIIAVSFFNL</sequence>
<organism evidence="1 2">
    <name type="scientific">Dryococelus australis</name>
    <dbReference type="NCBI Taxonomy" id="614101"/>
    <lineage>
        <taxon>Eukaryota</taxon>
        <taxon>Metazoa</taxon>
        <taxon>Ecdysozoa</taxon>
        <taxon>Arthropoda</taxon>
        <taxon>Hexapoda</taxon>
        <taxon>Insecta</taxon>
        <taxon>Pterygota</taxon>
        <taxon>Neoptera</taxon>
        <taxon>Polyneoptera</taxon>
        <taxon>Phasmatodea</taxon>
        <taxon>Verophasmatodea</taxon>
        <taxon>Anareolatae</taxon>
        <taxon>Phasmatidae</taxon>
        <taxon>Eurycanthinae</taxon>
        <taxon>Dryococelus</taxon>
    </lineage>
</organism>
<evidence type="ECO:0000313" key="2">
    <source>
        <dbReference type="Proteomes" id="UP001159363"/>
    </source>
</evidence>
<protein>
    <submittedName>
        <fullName evidence="1">Uncharacterized protein</fullName>
    </submittedName>
</protein>
<keyword evidence="2" id="KW-1185">Reference proteome</keyword>
<gene>
    <name evidence="1" type="ORF">PR048_000708</name>
</gene>
<comment type="caution">
    <text evidence="1">The sequence shown here is derived from an EMBL/GenBank/DDBJ whole genome shotgun (WGS) entry which is preliminary data.</text>
</comment>
<dbReference type="InterPro" id="IPR021109">
    <property type="entry name" value="Peptidase_aspartic_dom_sf"/>
</dbReference>
<dbReference type="Proteomes" id="UP001159363">
    <property type="component" value="Chromosome 1"/>
</dbReference>
<reference evidence="1 2" key="1">
    <citation type="submission" date="2023-02" db="EMBL/GenBank/DDBJ databases">
        <title>LHISI_Scaffold_Assembly.</title>
        <authorList>
            <person name="Stuart O.P."/>
            <person name="Cleave R."/>
            <person name="Magrath M.J.L."/>
            <person name="Mikheyev A.S."/>
        </authorList>
    </citation>
    <scope>NUCLEOTIDE SEQUENCE [LARGE SCALE GENOMIC DNA]</scope>
    <source>
        <strain evidence="1">Daus_M_001</strain>
        <tissue evidence="1">Leg muscle</tissue>
    </source>
</reference>
<evidence type="ECO:0000313" key="1">
    <source>
        <dbReference type="EMBL" id="KAJ8895376.1"/>
    </source>
</evidence>
<proteinExistence type="predicted"/>
<name>A0ABQ9IFE3_9NEOP</name>
<dbReference type="Gene3D" id="2.40.70.10">
    <property type="entry name" value="Acid Proteases"/>
    <property type="match status" value="1"/>
</dbReference>
<accession>A0ABQ9IFE3</accession>